<gene>
    <name evidence="2" type="ORF">SEUCBS140593_002582</name>
</gene>
<evidence type="ECO:0000313" key="2">
    <source>
        <dbReference type="EMBL" id="CAK7215576.1"/>
    </source>
</evidence>
<feature type="compositionally biased region" description="Basic and acidic residues" evidence="1">
    <location>
        <begin position="532"/>
        <end position="544"/>
    </location>
</feature>
<feature type="region of interest" description="Disordered" evidence="1">
    <location>
        <begin position="873"/>
        <end position="923"/>
    </location>
</feature>
<evidence type="ECO:0000256" key="1">
    <source>
        <dbReference type="SAM" id="MobiDB-lite"/>
    </source>
</evidence>
<feature type="compositionally biased region" description="Polar residues" evidence="1">
    <location>
        <begin position="563"/>
        <end position="573"/>
    </location>
</feature>
<sequence>MMTELPTNASDLSPEDLNDGHIVITLIDPIYYPNFSEIASRNAVTIKDVNVAEGLLLLPPAQDSIDELPHRELAELCTYRDLGIVTPQIAWAMRCSAKHTDPTSTEAALGPFFMTTNMLKICQEVTEAVADNGERTSLNEKNAIGIKTLMVSLIQRWASHIRIGGGFPDEVPDEAQIARCLSRFSIIKSICWEHSPYQSHPQEPSPVVRCGQICYNVPGTQGLALCHHFGSRVSVTIRGISLAGFANRLSSYVYACIPDIQTDLGQDWGLQDGGEIPVHVFDKAQRIIWSSVQGLCEVSFVVEMPPNGHAEARRQSFQPTAADMDAVKRLVLAAPFCSALSILGNPESGVEDFYLPHFQFELGERLPPLQFLHLWRYDWRRHSVEDLDLFWDMSQLRWLLLDEIPMRWFLGIVNMSQLKNLTSLRLMDSEWDAHPGDARQASLMLSHLLTQYIDQLQHLELMCVSTDNLPVAALRRHYFSLERLVLRHPYGLGRNIDATVPSVVPILLQALLQETEEDNRARRGRASLSFDPAKEQDNNVHDTADISSDTDEEGTVSDFDALSTLSGGTTITAPQPAPQGDLEEEKNDEDEESQPQREREVPVDGRGSHMLSRLVTFEFDMDERNMEQGDEPEVLTRLARLPMLRSVSLAVPSLLTNLNCVPKYDADLHNALGRMLFLISQRQQCIAENQNAVHLGPRRRLSNSSFSSLEQITFYVDGFVPNRGNGRGRGANGTDALAGDEEGADIWQGLRENGSPDTEAMQELMAMLVTNVAHDAIVDHDSAQNSHDPLPVLTLDREYSSQTPLPSQIFPTADAMTSTIDRGPGAHGLSFLQPHERHEVDATPGMAPALALRGQGLRSQRCIIAELVRPETSVVADSSGRHRPTIVNPEPRDPEEDISDDEGGGNNRRHHHNTQLHGPHDNSSELKYHLYEEYASYDDVDSPHLTYYQRRDLRENQVHPRERLKLPFIISFARPADLPAPRWDVLGVPIWP</sequence>
<proteinExistence type="predicted"/>
<dbReference type="SUPFAM" id="SSF52047">
    <property type="entry name" value="RNI-like"/>
    <property type="match status" value="1"/>
</dbReference>
<reference evidence="2 3" key="1">
    <citation type="submission" date="2024-01" db="EMBL/GenBank/DDBJ databases">
        <authorList>
            <person name="Allen C."/>
            <person name="Tagirdzhanova G."/>
        </authorList>
    </citation>
    <scope>NUCLEOTIDE SEQUENCE [LARGE SCALE GENOMIC DNA]</scope>
</reference>
<comment type="caution">
    <text evidence="2">The sequence shown here is derived from an EMBL/GenBank/DDBJ whole genome shotgun (WGS) entry which is preliminary data.</text>
</comment>
<evidence type="ECO:0000313" key="3">
    <source>
        <dbReference type="Proteomes" id="UP001642482"/>
    </source>
</evidence>
<keyword evidence="3" id="KW-1185">Reference proteome</keyword>
<feature type="compositionally biased region" description="Acidic residues" evidence="1">
    <location>
        <begin position="893"/>
        <end position="903"/>
    </location>
</feature>
<accession>A0ABP0B7S0</accession>
<feature type="compositionally biased region" description="Basic and acidic residues" evidence="1">
    <location>
        <begin position="594"/>
        <end position="607"/>
    </location>
</feature>
<feature type="compositionally biased region" description="Acidic residues" evidence="1">
    <location>
        <begin position="581"/>
        <end position="593"/>
    </location>
</feature>
<dbReference type="EMBL" id="CAWUHD010000017">
    <property type="protein sequence ID" value="CAK7215576.1"/>
    <property type="molecule type" value="Genomic_DNA"/>
</dbReference>
<protein>
    <submittedName>
        <fullName evidence="2">Uncharacterized protein</fullName>
    </submittedName>
</protein>
<name>A0ABP0B7S0_9PEZI</name>
<dbReference type="Proteomes" id="UP001642482">
    <property type="component" value="Unassembled WGS sequence"/>
</dbReference>
<feature type="region of interest" description="Disordered" evidence="1">
    <location>
        <begin position="516"/>
        <end position="607"/>
    </location>
</feature>
<organism evidence="2 3">
    <name type="scientific">Sporothrix eucalyptigena</name>
    <dbReference type="NCBI Taxonomy" id="1812306"/>
    <lineage>
        <taxon>Eukaryota</taxon>
        <taxon>Fungi</taxon>
        <taxon>Dikarya</taxon>
        <taxon>Ascomycota</taxon>
        <taxon>Pezizomycotina</taxon>
        <taxon>Sordariomycetes</taxon>
        <taxon>Sordariomycetidae</taxon>
        <taxon>Ophiostomatales</taxon>
        <taxon>Ophiostomataceae</taxon>
        <taxon>Sporothrix</taxon>
    </lineage>
</organism>